<gene>
    <name evidence="2" type="ORF">METZ01_LOCUS386450</name>
</gene>
<reference evidence="2" key="1">
    <citation type="submission" date="2018-05" db="EMBL/GenBank/DDBJ databases">
        <authorList>
            <person name="Lanie J.A."/>
            <person name="Ng W.-L."/>
            <person name="Kazmierczak K.M."/>
            <person name="Andrzejewski T.M."/>
            <person name="Davidsen T.M."/>
            <person name="Wayne K.J."/>
            <person name="Tettelin H."/>
            <person name="Glass J.I."/>
            <person name="Rusch D."/>
            <person name="Podicherti R."/>
            <person name="Tsui H.-C.T."/>
            <person name="Winkler M.E."/>
        </authorList>
    </citation>
    <scope>NUCLEOTIDE SEQUENCE</scope>
</reference>
<keyword evidence="1" id="KW-0472">Membrane</keyword>
<name>A0A382UH49_9ZZZZ</name>
<proteinExistence type="predicted"/>
<protein>
    <submittedName>
        <fullName evidence="2">Uncharacterized protein</fullName>
    </submittedName>
</protein>
<feature type="transmembrane region" description="Helical" evidence="1">
    <location>
        <begin position="45"/>
        <end position="64"/>
    </location>
</feature>
<keyword evidence="1" id="KW-0812">Transmembrane</keyword>
<accession>A0A382UH49</accession>
<evidence type="ECO:0000256" key="1">
    <source>
        <dbReference type="SAM" id="Phobius"/>
    </source>
</evidence>
<dbReference type="AlphaFoldDB" id="A0A382UH49"/>
<keyword evidence="1" id="KW-1133">Transmembrane helix</keyword>
<organism evidence="2">
    <name type="scientific">marine metagenome</name>
    <dbReference type="NCBI Taxonomy" id="408172"/>
    <lineage>
        <taxon>unclassified sequences</taxon>
        <taxon>metagenomes</taxon>
        <taxon>ecological metagenomes</taxon>
    </lineage>
</organism>
<dbReference type="EMBL" id="UINC01144220">
    <property type="protein sequence ID" value="SVD33596.1"/>
    <property type="molecule type" value="Genomic_DNA"/>
</dbReference>
<evidence type="ECO:0000313" key="2">
    <source>
        <dbReference type="EMBL" id="SVD33596.1"/>
    </source>
</evidence>
<sequence length="103" mass="12187">MLFNKIIGALVTALLYNGKITKHDDSIQFVIRQINRMPDFMYYPLKTFTVFFDCYTILFLGFPFHRLDLSTRKRIVDNLSKSKINLIRDFLKLFKSLTIISTK</sequence>